<protein>
    <submittedName>
        <fullName evidence="1">Uncharacterized protein</fullName>
    </submittedName>
</protein>
<dbReference type="Proteomes" id="UP000006052">
    <property type="component" value="Chromosome"/>
</dbReference>
<reference evidence="2" key="1">
    <citation type="journal article" date="2013" name="Stand. Genomic Sci.">
        <title>Complete genome sequence of the bile-resistant pigment-producing anaerobe Alistipes finegoldii type strain (AHN2437(T)).</title>
        <authorList>
            <person name="Mavromatis K."/>
            <person name="Stackebrandt E."/>
            <person name="Munk C."/>
            <person name="Lapidus A."/>
            <person name="Nolan M."/>
            <person name="Lucas S."/>
            <person name="Hammon N."/>
            <person name="Deshpande S."/>
            <person name="Cheng J.F."/>
            <person name="Tapia R."/>
            <person name="Goodwin L.A."/>
            <person name="Pitluck S."/>
            <person name="Liolios K."/>
            <person name="Pagani I."/>
            <person name="Ivanova N."/>
            <person name="Mikhailova N."/>
            <person name="Huntemann M."/>
            <person name="Pati A."/>
            <person name="Chen A."/>
            <person name="Palaniappan K."/>
            <person name="Land M."/>
            <person name="Hauser L."/>
            <person name="Rohde M."/>
            <person name="Gronow S."/>
            <person name="Goker M."/>
            <person name="Detter J.C."/>
            <person name="Bristow J."/>
            <person name="Eisen J.A."/>
            <person name="Markowitz V."/>
            <person name="Hugenholtz P."/>
            <person name="Kyrpides N.C."/>
            <person name="Klenk H.P."/>
            <person name="Woyke T."/>
        </authorList>
    </citation>
    <scope>NUCLEOTIDE SEQUENCE</scope>
    <source>
        <strain evidence="2">DSM 17242 / JCM 16770 / AHN 2437 / CCUG 46020 / CIP 107999</strain>
    </source>
</reference>
<name>I3YN43_ALIFI</name>
<organism evidence="1 2">
    <name type="scientific">Alistipes finegoldii (strain DSM 17242 / JCM 16770 / CCUG 46020 / CIP 107999 / KCTC 15236 / AHN 2437)</name>
    <dbReference type="NCBI Taxonomy" id="679935"/>
    <lineage>
        <taxon>Bacteria</taxon>
        <taxon>Pseudomonadati</taxon>
        <taxon>Bacteroidota</taxon>
        <taxon>Bacteroidia</taxon>
        <taxon>Bacteroidales</taxon>
        <taxon>Rikenellaceae</taxon>
        <taxon>Alistipes</taxon>
    </lineage>
</organism>
<gene>
    <name evidence="1" type="ordered locus">Alfi_2119</name>
</gene>
<dbReference type="KEGG" id="afd:Alfi_2119"/>
<dbReference type="HOGENOM" id="CLU_2244562_0_0_10"/>
<proteinExistence type="predicted"/>
<dbReference type="AlphaFoldDB" id="I3YN43"/>
<accession>I3YN43</accession>
<dbReference type="EMBL" id="CP003274">
    <property type="protein sequence ID" value="AFL78411.1"/>
    <property type="molecule type" value="Genomic_DNA"/>
</dbReference>
<dbReference type="STRING" id="679935.Alfi_2119"/>
<sequence length="99" mass="11693">MLARFGGPLYVTDDYIPGIYTEIFNILILSASPSEVQRQLLQLCSRKGHQNPYNYFKWGFSGSYFWLQQRLSYCSKECFAFKHLTIMTYSRINKLFINN</sequence>
<evidence type="ECO:0000313" key="2">
    <source>
        <dbReference type="Proteomes" id="UP000006052"/>
    </source>
</evidence>
<evidence type="ECO:0000313" key="1">
    <source>
        <dbReference type="EMBL" id="AFL78411.1"/>
    </source>
</evidence>